<dbReference type="STRING" id="1552.A7L45_16905"/>
<name>A0A1J0GJT0_9CLOT</name>
<evidence type="ECO:0000259" key="7">
    <source>
        <dbReference type="Pfam" id="PF00728"/>
    </source>
</evidence>
<dbReference type="EC" id="3.2.1.52" evidence="3"/>
<evidence type="ECO:0000259" key="8">
    <source>
        <dbReference type="Pfam" id="PF02838"/>
    </source>
</evidence>
<dbReference type="SUPFAM" id="SSF51445">
    <property type="entry name" value="(Trans)glycosidases"/>
    <property type="match status" value="1"/>
</dbReference>
<dbReference type="Gene3D" id="3.20.20.80">
    <property type="entry name" value="Glycosidases"/>
    <property type="match status" value="1"/>
</dbReference>
<accession>A0A1J0GJT0</accession>
<dbReference type="OrthoDB" id="9763537at2"/>
<proteinExistence type="inferred from homology"/>
<evidence type="ECO:0000256" key="5">
    <source>
        <dbReference type="ARBA" id="ARBA00023295"/>
    </source>
</evidence>
<dbReference type="PANTHER" id="PTHR22600">
    <property type="entry name" value="BETA-HEXOSAMINIDASE"/>
    <property type="match status" value="1"/>
</dbReference>
<comment type="catalytic activity">
    <reaction evidence="1">
        <text>Hydrolysis of terminal non-reducing N-acetyl-D-hexosamine residues in N-acetyl-beta-D-hexosaminides.</text>
        <dbReference type="EC" id="3.2.1.52"/>
    </reaction>
</comment>
<dbReference type="Pfam" id="PF00728">
    <property type="entry name" value="Glyco_hydro_20"/>
    <property type="match status" value="1"/>
</dbReference>
<feature type="domain" description="Glycoside hydrolase family 20 catalytic" evidence="7">
    <location>
        <begin position="129"/>
        <end position="396"/>
    </location>
</feature>
<evidence type="ECO:0000256" key="1">
    <source>
        <dbReference type="ARBA" id="ARBA00001231"/>
    </source>
</evidence>
<dbReference type="PANTHER" id="PTHR22600:SF57">
    <property type="entry name" value="BETA-N-ACETYLHEXOSAMINIDASE"/>
    <property type="match status" value="1"/>
</dbReference>
<comment type="similarity">
    <text evidence="2">Belongs to the glycosyl hydrolase 20 family.</text>
</comment>
<dbReference type="EMBL" id="CP015756">
    <property type="protein sequence ID" value="APC41628.1"/>
    <property type="molecule type" value="Genomic_DNA"/>
</dbReference>
<reference evidence="10" key="1">
    <citation type="journal article" date="2016" name="Front. Microbiol.">
        <title>Complete Genome Sequence of Clostridium estertheticum DSM 8809, a Microbe Identified in Spoiled Vacuum Packed Beef.</title>
        <authorList>
            <person name="Yu Z."/>
            <person name="Gunn L."/>
            <person name="Brennan E."/>
            <person name="Reid R."/>
            <person name="Wall P.G."/>
            <person name="Gaora O.P."/>
            <person name="Hurley D."/>
            <person name="Bolton D."/>
            <person name="Fanning S."/>
        </authorList>
    </citation>
    <scope>NUCLEOTIDE SEQUENCE [LARGE SCALE GENOMIC DNA]</scope>
    <source>
        <strain evidence="10">DSM 8809</strain>
    </source>
</reference>
<dbReference type="KEGG" id="ceu:A7L45_16905"/>
<keyword evidence="5" id="KW-0326">Glycosidase</keyword>
<dbReference type="InterPro" id="IPR015882">
    <property type="entry name" value="HEX_bac_N"/>
</dbReference>
<gene>
    <name evidence="9" type="ORF">A7L45_16905</name>
</gene>
<protein>
    <recommendedName>
        <fullName evidence="3">beta-N-acetylhexosaminidase</fullName>
        <ecNumber evidence="3">3.2.1.52</ecNumber>
    </recommendedName>
</protein>
<dbReference type="AlphaFoldDB" id="A0A1J0GJT0"/>
<organism evidence="9 10">
    <name type="scientific">Clostridium estertheticum subsp. estertheticum</name>
    <dbReference type="NCBI Taxonomy" id="1552"/>
    <lineage>
        <taxon>Bacteria</taxon>
        <taxon>Bacillati</taxon>
        <taxon>Bacillota</taxon>
        <taxon>Clostridia</taxon>
        <taxon>Eubacteriales</taxon>
        <taxon>Clostridiaceae</taxon>
        <taxon>Clostridium</taxon>
    </lineage>
</organism>
<dbReference type="GO" id="GO:0005975">
    <property type="term" value="P:carbohydrate metabolic process"/>
    <property type="evidence" value="ECO:0007669"/>
    <property type="project" value="InterPro"/>
</dbReference>
<keyword evidence="10" id="KW-1185">Reference proteome</keyword>
<dbReference type="GO" id="GO:0030203">
    <property type="term" value="P:glycosaminoglycan metabolic process"/>
    <property type="evidence" value="ECO:0007669"/>
    <property type="project" value="TreeGrafter"/>
</dbReference>
<dbReference type="InterPro" id="IPR015883">
    <property type="entry name" value="Glyco_hydro_20_cat"/>
</dbReference>
<keyword evidence="4 9" id="KW-0378">Hydrolase</keyword>
<dbReference type="Proteomes" id="UP000182569">
    <property type="component" value="Chromosome"/>
</dbReference>
<dbReference type="RefSeq" id="WP_071613920.1">
    <property type="nucleotide sequence ID" value="NZ_CP015756.1"/>
</dbReference>
<feature type="active site" description="Proton donor" evidence="6">
    <location>
        <position position="283"/>
    </location>
</feature>
<feature type="domain" description="Beta-hexosaminidase bacterial type N-terminal" evidence="8">
    <location>
        <begin position="3"/>
        <end position="125"/>
    </location>
</feature>
<evidence type="ECO:0000256" key="3">
    <source>
        <dbReference type="ARBA" id="ARBA00012663"/>
    </source>
</evidence>
<evidence type="ECO:0000313" key="10">
    <source>
        <dbReference type="Proteomes" id="UP000182569"/>
    </source>
</evidence>
<dbReference type="CDD" id="cd06565">
    <property type="entry name" value="GH20_GcnA-like"/>
    <property type="match status" value="1"/>
</dbReference>
<evidence type="ECO:0000256" key="6">
    <source>
        <dbReference type="PIRSR" id="PIRSR625705-1"/>
    </source>
</evidence>
<dbReference type="PRINTS" id="PR00738">
    <property type="entry name" value="GLHYDRLASE20"/>
</dbReference>
<dbReference type="GO" id="GO:0016020">
    <property type="term" value="C:membrane"/>
    <property type="evidence" value="ECO:0007669"/>
    <property type="project" value="TreeGrafter"/>
</dbReference>
<dbReference type="Gene3D" id="3.30.379.10">
    <property type="entry name" value="Chitobiase/beta-hexosaminidase domain 2-like"/>
    <property type="match status" value="1"/>
</dbReference>
<dbReference type="SUPFAM" id="SSF55545">
    <property type="entry name" value="beta-N-acetylhexosaminidase-like domain"/>
    <property type="match status" value="1"/>
</dbReference>
<dbReference type="Pfam" id="PF02838">
    <property type="entry name" value="Glyco_hydro_20b"/>
    <property type="match status" value="1"/>
</dbReference>
<dbReference type="GO" id="GO:0004563">
    <property type="term" value="F:beta-N-acetylhexosaminidase activity"/>
    <property type="evidence" value="ECO:0007669"/>
    <property type="project" value="UniProtKB-EC"/>
</dbReference>
<evidence type="ECO:0000256" key="4">
    <source>
        <dbReference type="ARBA" id="ARBA00022801"/>
    </source>
</evidence>
<dbReference type="InterPro" id="IPR017853">
    <property type="entry name" value="GH"/>
</dbReference>
<sequence>MFLIPSPKHLDIKEGTLQLKRDTEIVLDYQCGFDDLNAAILLQDEIKQQLGFNLLINKSFDCNSNKVIITFKKTSGPKEAYSLTIDGNSIEICGATSIGIFYGVQTLRQLIRQNGALLPKLKIDDEPYFSNRGFYHDVTRGKVPTLKMLMELVDRASFYKINQLQLYIEHTFAFKGMSEIWMDKDPLTSEEILILDQYCNKRHVELIPSLSTFGHMYEVLRSKSFNEFCELENSEGEEYSFEHRMNSHTLDTTNEGSIKLVEKMLMQYIPLFSSNTFNICCDETFELGKGKSKARADEVGVGMLYVGFLNKVIDIVKKKGKRVMFWGDVILHHPELLSNISKDAICLNWDYNENAKEDGTKTITESGMEQYVCPGVWGWNQLVNKVDKGFENIKRMVAYGVKYGATGVLNTDWGDFGHINFLSTSIPGMAYAASLSWNPEGEKDFENVYKAISIIEYGDDSLKLVSLLNQLSKNQVVGWYELVEWKEHFKNDLDIKKSLRDLDWEKILEGYNLACEIEDKFTRLSNKVRINTFDLQEFIVSARAIQLVDSFFLNLLKNEYAMNEINTVFTPRDLAENLEVWFYDFTKIWRTRNKESELYRIRDIISYTCKYLRGIRLLAC</sequence>
<dbReference type="InterPro" id="IPR025705">
    <property type="entry name" value="Beta_hexosaminidase_sua/sub"/>
</dbReference>
<evidence type="ECO:0000256" key="2">
    <source>
        <dbReference type="ARBA" id="ARBA00006285"/>
    </source>
</evidence>
<dbReference type="InterPro" id="IPR029018">
    <property type="entry name" value="Hex-like_dom2"/>
</dbReference>
<evidence type="ECO:0000313" key="9">
    <source>
        <dbReference type="EMBL" id="APC41628.1"/>
    </source>
</evidence>